<dbReference type="NCBIfam" id="TIGR01509">
    <property type="entry name" value="HAD-SF-IA-v3"/>
    <property type="match status" value="1"/>
</dbReference>
<dbReference type="PANTHER" id="PTHR43611:SF3">
    <property type="entry name" value="FLAVIN MONONUCLEOTIDE HYDROLASE 1, CHLOROPLATIC"/>
    <property type="match status" value="1"/>
</dbReference>
<evidence type="ECO:0000313" key="1">
    <source>
        <dbReference type="EMBL" id="QHX43673.1"/>
    </source>
</evidence>
<organism evidence="1 2">
    <name type="scientific">Treponema vincentii</name>
    <dbReference type="NCBI Taxonomy" id="69710"/>
    <lineage>
        <taxon>Bacteria</taxon>
        <taxon>Pseudomonadati</taxon>
        <taxon>Spirochaetota</taxon>
        <taxon>Spirochaetia</taxon>
        <taxon>Spirochaetales</taxon>
        <taxon>Treponemataceae</taxon>
        <taxon>Treponema</taxon>
    </lineage>
</organism>
<dbReference type="SFLD" id="SFLDG01129">
    <property type="entry name" value="C1.5:_HAD__Beta-PGM__Phosphata"/>
    <property type="match status" value="1"/>
</dbReference>
<dbReference type="PRINTS" id="PR00413">
    <property type="entry name" value="HADHALOGNASE"/>
</dbReference>
<gene>
    <name evidence="1" type="ORF">GWP43_09760</name>
</gene>
<dbReference type="InterPro" id="IPR023214">
    <property type="entry name" value="HAD_sf"/>
</dbReference>
<dbReference type="KEGG" id="trz:GWP43_09760"/>
<dbReference type="AlphaFoldDB" id="A0A6P1Y3I6"/>
<dbReference type="Gene3D" id="3.40.50.1000">
    <property type="entry name" value="HAD superfamily/HAD-like"/>
    <property type="match status" value="1"/>
</dbReference>
<dbReference type="Proteomes" id="UP000464374">
    <property type="component" value="Chromosome"/>
</dbReference>
<dbReference type="InterPro" id="IPR036412">
    <property type="entry name" value="HAD-like_sf"/>
</dbReference>
<dbReference type="RefSeq" id="WP_162663987.1">
    <property type="nucleotide sequence ID" value="NZ_CP048020.1"/>
</dbReference>
<dbReference type="Gene3D" id="1.10.150.240">
    <property type="entry name" value="Putative phosphatase, domain 2"/>
    <property type="match status" value="1"/>
</dbReference>
<reference evidence="1 2" key="1">
    <citation type="submission" date="2020-01" db="EMBL/GenBank/DDBJ databases">
        <title>Complete genome sequence of a human oral phylogroup 1 Treponema sp. strain ATCC 700766, originally isolated from periodontitis dental plaque.</title>
        <authorList>
            <person name="Chan Y."/>
            <person name="Huo Y.-B."/>
            <person name="Yu X.-L."/>
            <person name="Zeng H."/>
            <person name="Leung W.-K."/>
            <person name="Watt R.M."/>
        </authorList>
    </citation>
    <scope>NUCLEOTIDE SEQUENCE [LARGE SCALE GENOMIC DNA]</scope>
    <source>
        <strain evidence="1 2">OMZ 804</strain>
    </source>
</reference>
<accession>A0A6P1Y3I6</accession>
<dbReference type="CDD" id="cd02603">
    <property type="entry name" value="HAD_sEH-N_like"/>
    <property type="match status" value="1"/>
</dbReference>
<dbReference type="SFLD" id="SFLDS00003">
    <property type="entry name" value="Haloacid_Dehalogenase"/>
    <property type="match status" value="1"/>
</dbReference>
<sequence length="203" mass="22931">MIKALILDYGNVISLTDTKAIDEAMAAETGIPVEAFGNLYSTHRSDFDRGVINGEEMYRRLLQNNGYEEAAKDTGLLKKMVDIDLAGWRTLNDAVCDWALNIQKQGFKLGILSNMPYQFLDRYEKEIPPFVAADYACFSCRLHLIKPEPEIYLNCLEGLGISADEAVFFDDMERNIEAAQKLGFHAFVWTGLTQAQKDWLSCL</sequence>
<evidence type="ECO:0000313" key="2">
    <source>
        <dbReference type="Proteomes" id="UP000464374"/>
    </source>
</evidence>
<protein>
    <submittedName>
        <fullName evidence="1">HAD family phosphatase</fullName>
    </submittedName>
</protein>
<proteinExistence type="predicted"/>
<dbReference type="PANTHER" id="PTHR43611">
    <property type="entry name" value="ALPHA-D-GLUCOSE 1-PHOSPHATE PHOSPHATASE"/>
    <property type="match status" value="1"/>
</dbReference>
<dbReference type="InterPro" id="IPR006439">
    <property type="entry name" value="HAD-SF_hydro_IA"/>
</dbReference>
<name>A0A6P1Y3I6_9SPIR</name>
<dbReference type="EMBL" id="CP048020">
    <property type="protein sequence ID" value="QHX43673.1"/>
    <property type="molecule type" value="Genomic_DNA"/>
</dbReference>
<dbReference type="InterPro" id="IPR023198">
    <property type="entry name" value="PGP-like_dom2"/>
</dbReference>
<dbReference type="Pfam" id="PF00702">
    <property type="entry name" value="Hydrolase"/>
    <property type="match status" value="1"/>
</dbReference>
<dbReference type="SUPFAM" id="SSF56784">
    <property type="entry name" value="HAD-like"/>
    <property type="match status" value="1"/>
</dbReference>